<dbReference type="STRING" id="105559.Nwat_1251"/>
<dbReference type="HOGENOM" id="CLU_031275_0_1_6"/>
<keyword evidence="3 6" id="KW-0812">Transmembrane</keyword>
<evidence type="ECO:0000313" key="7">
    <source>
        <dbReference type="EMBL" id="ADJ28181.1"/>
    </source>
</evidence>
<evidence type="ECO:0000313" key="8">
    <source>
        <dbReference type="Proteomes" id="UP000000393"/>
    </source>
</evidence>
<dbReference type="KEGG" id="nwa:Nwat_1251"/>
<evidence type="ECO:0000256" key="5">
    <source>
        <dbReference type="ARBA" id="ARBA00023136"/>
    </source>
</evidence>
<evidence type="ECO:0000256" key="6">
    <source>
        <dbReference type="SAM" id="Phobius"/>
    </source>
</evidence>
<dbReference type="PANTHER" id="PTHR21716">
    <property type="entry name" value="TRANSMEMBRANE PROTEIN"/>
    <property type="match status" value="1"/>
</dbReference>
<feature type="transmembrane region" description="Helical" evidence="6">
    <location>
        <begin position="296"/>
        <end position="316"/>
    </location>
</feature>
<reference evidence="7 8" key="1">
    <citation type="submission" date="2010-06" db="EMBL/GenBank/DDBJ databases">
        <title>Complete sequence of chromosome of Nitrosococcus watsoni C-113.</title>
        <authorList>
            <consortium name="US DOE Joint Genome Institute"/>
            <person name="Lucas S."/>
            <person name="Copeland A."/>
            <person name="Lapidus A."/>
            <person name="Cheng J.-F."/>
            <person name="Bruce D."/>
            <person name="Goodwin L."/>
            <person name="Pitluck S."/>
            <person name="Malfatti S.A."/>
            <person name="Chain P.S.G."/>
            <person name="Land M."/>
            <person name="Hauser L."/>
            <person name="Kyrpides N."/>
            <person name="Ivanova N."/>
            <person name="Cambell M.A."/>
            <person name="Heidelberg J.F."/>
            <person name="Klotz M.G."/>
            <person name="Woyke T."/>
        </authorList>
    </citation>
    <scope>NUCLEOTIDE SEQUENCE [LARGE SCALE GENOMIC DNA]</scope>
    <source>
        <strain evidence="7 8">C-113</strain>
    </source>
</reference>
<dbReference type="Proteomes" id="UP000000393">
    <property type="component" value="Chromosome"/>
</dbReference>
<feature type="transmembrane region" description="Helical" evidence="6">
    <location>
        <begin position="233"/>
        <end position="255"/>
    </location>
</feature>
<feature type="transmembrane region" description="Helical" evidence="6">
    <location>
        <begin position="68"/>
        <end position="90"/>
    </location>
</feature>
<gene>
    <name evidence="7" type="ordered locus">Nwat_1251</name>
</gene>
<keyword evidence="8" id="KW-1185">Reference proteome</keyword>
<feature type="transmembrane region" description="Helical" evidence="6">
    <location>
        <begin position="328"/>
        <end position="351"/>
    </location>
</feature>
<comment type="subcellular location">
    <subcellularLocation>
        <location evidence="1">Membrane</location>
        <topology evidence="1">Multi-pass membrane protein</topology>
    </subcellularLocation>
</comment>
<protein>
    <recommendedName>
        <fullName evidence="9">Permease</fullName>
    </recommendedName>
</protein>
<dbReference type="OrthoDB" id="9799225at2"/>
<dbReference type="Pfam" id="PF01594">
    <property type="entry name" value="AI-2E_transport"/>
    <property type="match status" value="1"/>
</dbReference>
<dbReference type="RefSeq" id="WP_013220277.1">
    <property type="nucleotide sequence ID" value="NC_014315.1"/>
</dbReference>
<proteinExistence type="inferred from homology"/>
<evidence type="ECO:0000256" key="2">
    <source>
        <dbReference type="ARBA" id="ARBA00009773"/>
    </source>
</evidence>
<accession>D8K5K4</accession>
<evidence type="ECO:0000256" key="1">
    <source>
        <dbReference type="ARBA" id="ARBA00004141"/>
    </source>
</evidence>
<evidence type="ECO:0000256" key="4">
    <source>
        <dbReference type="ARBA" id="ARBA00022989"/>
    </source>
</evidence>
<sequence length="383" mass="41503">MLSNSQEPPSSPVAGPIDIRSTALVLLALFAALLILEWTQAVLVPLVFSILVSYSLDPIVSALERVKIPRWLGAMLLVTVFIGLVGYSSYTLRDQATELLDKIPQAVQTLRYSLQAEPARPREGIIQKVQEAAEKIQEATKPADDGHDTHKPGVMKVEIVEPGLKLGEYVWWGSLGAMAFVGQVATVVMLVLLFLTSGDTYKRKLVKITGPTLSKKKVTVEILDDINIQIRRYLFVLVISGAFVGLVTWGAFLWIGLEQAALWGLIAGVASTIPYLGPAMVFAATTIVALAQFGTLTMGLTVGAISLLITGIQGYWLTPWLTSRTSSLNAVVVFVGLLFWGWLWGPIGLIVATPILIIIKVCCDHVENLTSLGELMGKGSHED</sequence>
<dbReference type="GO" id="GO:0016020">
    <property type="term" value="C:membrane"/>
    <property type="evidence" value="ECO:0007669"/>
    <property type="project" value="UniProtKB-SubCell"/>
</dbReference>
<feature type="transmembrane region" description="Helical" evidence="6">
    <location>
        <begin position="169"/>
        <end position="195"/>
    </location>
</feature>
<evidence type="ECO:0008006" key="9">
    <source>
        <dbReference type="Google" id="ProtNLM"/>
    </source>
</evidence>
<comment type="similarity">
    <text evidence="2">Belongs to the autoinducer-2 exporter (AI-2E) (TC 2.A.86) family.</text>
</comment>
<feature type="transmembrane region" description="Helical" evidence="6">
    <location>
        <begin position="23"/>
        <end position="56"/>
    </location>
</feature>
<keyword evidence="4 6" id="KW-1133">Transmembrane helix</keyword>
<dbReference type="AlphaFoldDB" id="D8K5K4"/>
<dbReference type="eggNOG" id="COG0628">
    <property type="taxonomic scope" value="Bacteria"/>
</dbReference>
<organism evidence="7 8">
    <name type="scientific">Nitrosococcus watsoni (strain C-113)</name>
    <dbReference type="NCBI Taxonomy" id="105559"/>
    <lineage>
        <taxon>Bacteria</taxon>
        <taxon>Pseudomonadati</taxon>
        <taxon>Pseudomonadota</taxon>
        <taxon>Gammaproteobacteria</taxon>
        <taxon>Chromatiales</taxon>
        <taxon>Chromatiaceae</taxon>
        <taxon>Nitrosococcus</taxon>
    </lineage>
</organism>
<dbReference type="GO" id="GO:0055085">
    <property type="term" value="P:transmembrane transport"/>
    <property type="evidence" value="ECO:0007669"/>
    <property type="project" value="TreeGrafter"/>
</dbReference>
<evidence type="ECO:0000256" key="3">
    <source>
        <dbReference type="ARBA" id="ARBA00022692"/>
    </source>
</evidence>
<dbReference type="InterPro" id="IPR002549">
    <property type="entry name" value="AI-2E-like"/>
</dbReference>
<name>D8K5K4_NITWC</name>
<keyword evidence="5 6" id="KW-0472">Membrane</keyword>
<dbReference type="EMBL" id="CP002086">
    <property type="protein sequence ID" value="ADJ28181.1"/>
    <property type="molecule type" value="Genomic_DNA"/>
</dbReference>
<feature type="transmembrane region" description="Helical" evidence="6">
    <location>
        <begin position="261"/>
        <end position="284"/>
    </location>
</feature>
<dbReference type="PANTHER" id="PTHR21716:SF16">
    <property type="entry name" value="BLL1467 PROTEIN"/>
    <property type="match status" value="1"/>
</dbReference>